<keyword evidence="2" id="KW-1185">Reference proteome</keyword>
<proteinExistence type="predicted"/>
<sequence length="36" mass="4274">MIIRGPKSFNKLYDFERVTYETYKATYIARGLAKND</sequence>
<dbReference type="Proteomes" id="UP000177625">
    <property type="component" value="Unassembled WGS sequence"/>
</dbReference>
<evidence type="ECO:0000313" key="2">
    <source>
        <dbReference type="Proteomes" id="UP000177625"/>
    </source>
</evidence>
<protein>
    <submittedName>
        <fullName evidence="1">Uncharacterized protein</fullName>
    </submittedName>
</protein>
<dbReference type="AlphaFoldDB" id="A0A1E1MCF5"/>
<evidence type="ECO:0000313" key="1">
    <source>
        <dbReference type="EMBL" id="CZT46763.1"/>
    </source>
</evidence>
<organism evidence="1 2">
    <name type="scientific">Rhynchosporium secalis</name>
    <name type="common">Barley scald fungus</name>
    <dbReference type="NCBI Taxonomy" id="38038"/>
    <lineage>
        <taxon>Eukaryota</taxon>
        <taxon>Fungi</taxon>
        <taxon>Dikarya</taxon>
        <taxon>Ascomycota</taxon>
        <taxon>Pezizomycotina</taxon>
        <taxon>Leotiomycetes</taxon>
        <taxon>Helotiales</taxon>
        <taxon>Ploettnerulaceae</taxon>
        <taxon>Rhynchosporium</taxon>
    </lineage>
</organism>
<gene>
    <name evidence="1" type="ORF">RSE6_07250</name>
</gene>
<accession>A0A1E1MCF5</accession>
<reference evidence="2" key="1">
    <citation type="submission" date="2016-03" db="EMBL/GenBank/DDBJ databases">
        <authorList>
            <person name="Guldener U."/>
        </authorList>
    </citation>
    <scope>NUCLEOTIDE SEQUENCE [LARGE SCALE GENOMIC DNA]</scope>
</reference>
<name>A0A1E1MCF5_RHYSE</name>
<dbReference type="EMBL" id="FJVC01000261">
    <property type="protein sequence ID" value="CZT46763.1"/>
    <property type="molecule type" value="Genomic_DNA"/>
</dbReference>